<keyword evidence="1" id="KW-0812">Transmembrane</keyword>
<dbReference type="STRING" id="1586287.BBK82_44800"/>
<gene>
    <name evidence="3" type="ORF">BBK82_44800</name>
</gene>
<keyword evidence="1" id="KW-1133">Transmembrane helix</keyword>
<dbReference type="PROSITE" id="PS50104">
    <property type="entry name" value="TIR"/>
    <property type="match status" value="1"/>
</dbReference>
<feature type="transmembrane region" description="Helical" evidence="1">
    <location>
        <begin position="252"/>
        <end position="271"/>
    </location>
</feature>
<name>A0A1B2HW86_9PSEU</name>
<feature type="transmembrane region" description="Helical" evidence="1">
    <location>
        <begin position="176"/>
        <end position="201"/>
    </location>
</feature>
<reference evidence="3 4" key="1">
    <citation type="submission" date="2016-07" db="EMBL/GenBank/DDBJ databases">
        <title>Complete genome sequence of the Lentzea guizhouensis DHS C013.</title>
        <authorList>
            <person name="Cao C."/>
        </authorList>
    </citation>
    <scope>NUCLEOTIDE SEQUENCE [LARGE SCALE GENOMIC DNA]</scope>
    <source>
        <strain evidence="3 4">DHS C013</strain>
    </source>
</reference>
<dbReference type="Gene3D" id="3.40.50.10140">
    <property type="entry name" value="Toll/interleukin-1 receptor homology (TIR) domain"/>
    <property type="match status" value="1"/>
</dbReference>
<dbReference type="KEGG" id="led:BBK82_44800"/>
<dbReference type="SMART" id="SM00255">
    <property type="entry name" value="TIR"/>
    <property type="match status" value="1"/>
</dbReference>
<dbReference type="AlphaFoldDB" id="A0A1B2HW86"/>
<feature type="transmembrane region" description="Helical" evidence="1">
    <location>
        <begin position="471"/>
        <end position="489"/>
    </location>
</feature>
<keyword evidence="4" id="KW-1185">Reference proteome</keyword>
<sequence length="594" mass="65489">MPNVFVSYSRQDFYAAEALTSVFARQGLRPWFDVERIRPGTDWAASIDEAVDAADVVVVLASPAAMASPHVTEEWRRALEAGKQVRVAVVRKAELPPELAAAPVNDLRGRFFVHARALADEIVTGRRRGGRVFPLSPAVVWLWLAALYCAFVTARAVPLGLHLYEVYRAPVVLTPFPGYAAIALAVVLMNAVLFIAFLHLMYRLARRTATPSLVRTAFGTLVLALVYDWLATSTLHTRWYRELAADRWTESPLWYSAAMPVAVSCLVLVRYSRTVHLATPIGAGLGLLRLRATGRPAKLRRWSASMRKFTALRSLPPTSYLVLCDHPDKPIADLVDECCAAAGLARNRVDPRWVLFVVTDRTNDDLMAQVRAVFGDRVVFVLGTSLRVPDDELRREQWLDFREQDLETLHAFLRAILTPVVDQREPLAVPIGVSLSQLPFYVTKWLRFGHYLLACTAAVPLGELLTGSMPVALPVVTALLWLVLVTLLVRTAAKRVTVLSWFGLAVLSYGLYVAWLVLTSTPVLVTAVRVVVGVLALGSLFLPLAVMGEYWLPAAPDRRPRGNAVRTPIAALSSPLPPLVIAPAFMVVLVFTGS</sequence>
<dbReference type="Pfam" id="PF13676">
    <property type="entry name" value="TIR_2"/>
    <property type="match status" value="1"/>
</dbReference>
<dbReference type="GO" id="GO:0007165">
    <property type="term" value="P:signal transduction"/>
    <property type="evidence" value="ECO:0007669"/>
    <property type="project" value="InterPro"/>
</dbReference>
<feature type="transmembrane region" description="Helical" evidence="1">
    <location>
        <begin position="448"/>
        <end position="465"/>
    </location>
</feature>
<evidence type="ECO:0000256" key="1">
    <source>
        <dbReference type="SAM" id="Phobius"/>
    </source>
</evidence>
<evidence type="ECO:0000313" key="3">
    <source>
        <dbReference type="EMBL" id="ANZ42000.1"/>
    </source>
</evidence>
<dbReference type="EMBL" id="CP016793">
    <property type="protein sequence ID" value="ANZ42000.1"/>
    <property type="molecule type" value="Genomic_DNA"/>
</dbReference>
<evidence type="ECO:0000259" key="2">
    <source>
        <dbReference type="PROSITE" id="PS50104"/>
    </source>
</evidence>
<feature type="transmembrane region" description="Helical" evidence="1">
    <location>
        <begin position="569"/>
        <end position="591"/>
    </location>
</feature>
<accession>A0A1B2HW86</accession>
<dbReference type="Proteomes" id="UP000093053">
    <property type="component" value="Chromosome"/>
</dbReference>
<dbReference type="InterPro" id="IPR000157">
    <property type="entry name" value="TIR_dom"/>
</dbReference>
<keyword evidence="1" id="KW-0472">Membrane</keyword>
<protein>
    <recommendedName>
        <fullName evidence="2">TIR domain-containing protein</fullName>
    </recommendedName>
</protein>
<organism evidence="3 4">
    <name type="scientific">Lentzea guizhouensis</name>
    <dbReference type="NCBI Taxonomy" id="1586287"/>
    <lineage>
        <taxon>Bacteria</taxon>
        <taxon>Bacillati</taxon>
        <taxon>Actinomycetota</taxon>
        <taxon>Actinomycetes</taxon>
        <taxon>Pseudonocardiales</taxon>
        <taxon>Pseudonocardiaceae</taxon>
        <taxon>Lentzea</taxon>
    </lineage>
</organism>
<dbReference type="OrthoDB" id="3694098at2"/>
<dbReference type="SUPFAM" id="SSF52200">
    <property type="entry name" value="Toll/Interleukin receptor TIR domain"/>
    <property type="match status" value="1"/>
</dbReference>
<feature type="domain" description="TIR" evidence="2">
    <location>
        <begin position="1"/>
        <end position="111"/>
    </location>
</feature>
<proteinExistence type="predicted"/>
<feature type="transmembrane region" description="Helical" evidence="1">
    <location>
        <begin position="496"/>
        <end position="518"/>
    </location>
</feature>
<dbReference type="RefSeq" id="WP_065920334.1">
    <property type="nucleotide sequence ID" value="NZ_CP016793.1"/>
</dbReference>
<evidence type="ECO:0000313" key="4">
    <source>
        <dbReference type="Proteomes" id="UP000093053"/>
    </source>
</evidence>
<dbReference type="InterPro" id="IPR035897">
    <property type="entry name" value="Toll_tir_struct_dom_sf"/>
</dbReference>
<feature type="transmembrane region" description="Helical" evidence="1">
    <location>
        <begin position="213"/>
        <end position="232"/>
    </location>
</feature>
<feature type="transmembrane region" description="Helical" evidence="1">
    <location>
        <begin position="524"/>
        <end position="548"/>
    </location>
</feature>
<feature type="transmembrane region" description="Helical" evidence="1">
    <location>
        <begin position="135"/>
        <end position="156"/>
    </location>
</feature>